<feature type="domain" description="Pseudouridine synthase II N-terminal" evidence="4">
    <location>
        <begin position="25"/>
        <end position="173"/>
    </location>
</feature>
<proteinExistence type="inferred from homology"/>
<dbReference type="Gene3D" id="3.30.2350.10">
    <property type="entry name" value="Pseudouridine synthase"/>
    <property type="match status" value="1"/>
</dbReference>
<organism evidence="5">
    <name type="scientific">marine sediment metagenome</name>
    <dbReference type="NCBI Taxonomy" id="412755"/>
    <lineage>
        <taxon>unclassified sequences</taxon>
        <taxon>metagenomes</taxon>
        <taxon>ecological metagenomes</taxon>
    </lineage>
</organism>
<reference evidence="5" key="1">
    <citation type="journal article" date="2015" name="Nature">
        <title>Complex archaea that bridge the gap between prokaryotes and eukaryotes.</title>
        <authorList>
            <person name="Spang A."/>
            <person name="Saw J.H."/>
            <person name="Jorgensen S.L."/>
            <person name="Zaremba-Niedzwiedzka K."/>
            <person name="Martijn J."/>
            <person name="Lind A.E."/>
            <person name="van Eijk R."/>
            <person name="Schleper C."/>
            <person name="Guy L."/>
            <person name="Ettema T.J."/>
        </authorList>
    </citation>
    <scope>NUCLEOTIDE SEQUENCE</scope>
</reference>
<dbReference type="GO" id="GO:0160148">
    <property type="term" value="F:tRNA pseudouridine(55) synthase activity"/>
    <property type="evidence" value="ECO:0007669"/>
    <property type="project" value="UniProtKB-EC"/>
</dbReference>
<comment type="caution">
    <text evidence="5">The sequence shown here is derived from an EMBL/GenBank/DDBJ whole genome shotgun (WGS) entry which is preliminary data.</text>
</comment>
<keyword evidence="2" id="KW-0819">tRNA processing</keyword>
<name>A0A0F9GGS3_9ZZZZ</name>
<dbReference type="NCBIfam" id="TIGR00431">
    <property type="entry name" value="TruB"/>
    <property type="match status" value="1"/>
</dbReference>
<dbReference type="EMBL" id="LAZR01028513">
    <property type="protein sequence ID" value="KKL62367.1"/>
    <property type="molecule type" value="Genomic_DNA"/>
</dbReference>
<dbReference type="InterPro" id="IPR020103">
    <property type="entry name" value="PsdUridine_synth_cat_dom_sf"/>
</dbReference>
<dbReference type="GO" id="GO:0006400">
    <property type="term" value="P:tRNA modification"/>
    <property type="evidence" value="ECO:0007669"/>
    <property type="project" value="TreeGrafter"/>
</dbReference>
<dbReference type="InterPro" id="IPR002501">
    <property type="entry name" value="PsdUridine_synth_N"/>
</dbReference>
<dbReference type="AlphaFoldDB" id="A0A0F9GGS3"/>
<dbReference type="GO" id="GO:0003723">
    <property type="term" value="F:RNA binding"/>
    <property type="evidence" value="ECO:0007669"/>
    <property type="project" value="InterPro"/>
</dbReference>
<dbReference type="HAMAP" id="MF_01080">
    <property type="entry name" value="TruB_bact"/>
    <property type="match status" value="1"/>
</dbReference>
<evidence type="ECO:0000256" key="2">
    <source>
        <dbReference type="ARBA" id="ARBA00022694"/>
    </source>
</evidence>
<keyword evidence="3" id="KW-0413">Isomerase</keyword>
<evidence type="ECO:0000256" key="3">
    <source>
        <dbReference type="ARBA" id="ARBA00023235"/>
    </source>
</evidence>
<gene>
    <name evidence="5" type="ORF">LCGC14_2185910</name>
</gene>
<dbReference type="SUPFAM" id="SSF55120">
    <property type="entry name" value="Pseudouridine synthase"/>
    <property type="match status" value="1"/>
</dbReference>
<evidence type="ECO:0000313" key="5">
    <source>
        <dbReference type="EMBL" id="KKL62367.1"/>
    </source>
</evidence>
<evidence type="ECO:0000259" key="4">
    <source>
        <dbReference type="Pfam" id="PF01509"/>
    </source>
</evidence>
<dbReference type="PANTHER" id="PTHR13767:SF2">
    <property type="entry name" value="PSEUDOURIDYLATE SYNTHASE TRUB1"/>
    <property type="match status" value="1"/>
</dbReference>
<dbReference type="Pfam" id="PF01509">
    <property type="entry name" value="TruB_N"/>
    <property type="match status" value="1"/>
</dbReference>
<dbReference type="CDD" id="cd02573">
    <property type="entry name" value="PseudoU_synth_EcTruB"/>
    <property type="match status" value="1"/>
</dbReference>
<dbReference type="InterPro" id="IPR014780">
    <property type="entry name" value="tRNA_psdUridine_synth_TruB"/>
</dbReference>
<dbReference type="EC" id="5.4.99.25" evidence="1"/>
<evidence type="ECO:0000256" key="1">
    <source>
        <dbReference type="ARBA" id="ARBA00012787"/>
    </source>
</evidence>
<sequence length="289" mass="32870">MDLDGIILIDKDEGITSFDTVQKVKRFFSIKKAGHAGTLDKAASGLIVICINRATSAQNLFMSTFKRYRATMVFGEETDTLDRYGTIVRTSQVREYSDEEIYNILNMFLGKTLQEPPRFSAIHKDGKRLYKRALEGEKFEVDPREIEIKELKVLDRNEKSLTFEVLSSRGTYIRALGRDIARQLGSCGYLTKLRRLESGHFSVEDAVQLSALSKNSAIIPLNEALKDIPQIKVSRDLVGLIYQGGSIVKIFSPTELDQLKKGYNRVTFENRLIAIIKQEEHPSYFKVFN</sequence>
<dbReference type="GO" id="GO:1990481">
    <property type="term" value="P:mRNA pseudouridine synthesis"/>
    <property type="evidence" value="ECO:0007669"/>
    <property type="project" value="TreeGrafter"/>
</dbReference>
<protein>
    <recommendedName>
        <fullName evidence="1">tRNA pseudouridine(55) synthase</fullName>
        <ecNumber evidence="1">5.4.99.25</ecNumber>
    </recommendedName>
</protein>
<accession>A0A0F9GGS3</accession>
<dbReference type="PANTHER" id="PTHR13767">
    <property type="entry name" value="TRNA-PSEUDOURIDINE SYNTHASE"/>
    <property type="match status" value="1"/>
</dbReference>